<dbReference type="Proteomes" id="UP000030528">
    <property type="component" value="Unassembled WGS sequence"/>
</dbReference>
<reference evidence="2 3" key="1">
    <citation type="submission" date="2013-08" db="EMBL/GenBank/DDBJ databases">
        <authorList>
            <person name="Huang J."/>
            <person name="Wang G."/>
        </authorList>
    </citation>
    <scope>NUCLEOTIDE SEQUENCE [LARGE SCALE GENOMIC DNA]</scope>
    <source>
        <strain evidence="2 3">JSM 076056</strain>
    </source>
</reference>
<evidence type="ECO:0008006" key="4">
    <source>
        <dbReference type="Google" id="ProtNLM"/>
    </source>
</evidence>
<evidence type="ECO:0000256" key="1">
    <source>
        <dbReference type="SAM" id="Phobius"/>
    </source>
</evidence>
<keyword evidence="1" id="KW-0812">Transmembrane</keyword>
<dbReference type="AlphaFoldDB" id="A0A0A5GIX0"/>
<dbReference type="RefSeq" id="WP_026800935.1">
    <property type="nucleotide sequence ID" value="NZ_AULI01000011.1"/>
</dbReference>
<accession>A0A0A5GIX0</accession>
<evidence type="ECO:0000313" key="2">
    <source>
        <dbReference type="EMBL" id="KGX91173.1"/>
    </source>
</evidence>
<comment type="caution">
    <text evidence="2">The sequence shown here is derived from an EMBL/GenBank/DDBJ whole genome shotgun (WGS) entry which is preliminary data.</text>
</comment>
<feature type="transmembrane region" description="Helical" evidence="1">
    <location>
        <begin position="6"/>
        <end position="29"/>
    </location>
</feature>
<dbReference type="SUPFAM" id="SSF48371">
    <property type="entry name" value="ARM repeat"/>
    <property type="match status" value="1"/>
</dbReference>
<dbReference type="InterPro" id="IPR011989">
    <property type="entry name" value="ARM-like"/>
</dbReference>
<name>A0A0A5GIX0_9BACI</name>
<dbReference type="EMBL" id="AVPE01000011">
    <property type="protein sequence ID" value="KGX91173.1"/>
    <property type="molecule type" value="Genomic_DNA"/>
</dbReference>
<keyword evidence="3" id="KW-1185">Reference proteome</keyword>
<dbReference type="STRING" id="1385510.GCA_000425205_02613"/>
<proteinExistence type="predicted"/>
<protein>
    <recommendedName>
        <fullName evidence="4">HEAT repeat domain-containing protein</fullName>
    </recommendedName>
</protein>
<evidence type="ECO:0000313" key="3">
    <source>
        <dbReference type="Proteomes" id="UP000030528"/>
    </source>
</evidence>
<gene>
    <name evidence="2" type="ORF">N781_05220</name>
</gene>
<keyword evidence="1" id="KW-1133">Transmembrane helix</keyword>
<organism evidence="2 3">
    <name type="scientific">Pontibacillus halophilus JSM 076056 = DSM 19796</name>
    <dbReference type="NCBI Taxonomy" id="1385510"/>
    <lineage>
        <taxon>Bacteria</taxon>
        <taxon>Bacillati</taxon>
        <taxon>Bacillota</taxon>
        <taxon>Bacilli</taxon>
        <taxon>Bacillales</taxon>
        <taxon>Bacillaceae</taxon>
        <taxon>Pontibacillus</taxon>
    </lineage>
</organism>
<dbReference type="OrthoDB" id="2112914at2"/>
<dbReference type="Gene3D" id="1.25.10.10">
    <property type="entry name" value="Leucine-rich Repeat Variant"/>
    <property type="match status" value="1"/>
</dbReference>
<sequence>MLVDLTMAFYVVYGLSAIMLVFMATILVIKARKTNEEKQRKQVLTTYEDYLQYLLRNLDDPGAFQLPTNPTTKREKQVLQKELIQWMDRIKGNHLQKLVRLSEEMGLVDLDLKRLRSRRHYVRLDAAYNLGVMRCGRAVKPMLTVLEKNQRDSTMFILGRSIAQAATHANEVEEMIHHLGKRGHNNYQLLVDITKESNLDLGELYTRLIQEEQPNLIKVGLLGLREHAEPHMSRRVRAYLEAEDKEIRIHAVKLMIASGSWTKGDLFQFMKSDDWEVRLYIAKWIGDAKLVELKEVLEVGVKDPLWSVAKASAKSLLSLDQVGVKRLYQLAMDWKGTHEGEVALECIQEDLKETASNAENGFTTLQAYHQKLNLFEQFFGRDEEVIQAM</sequence>
<dbReference type="eggNOG" id="COG1413">
    <property type="taxonomic scope" value="Bacteria"/>
</dbReference>
<dbReference type="InterPro" id="IPR016024">
    <property type="entry name" value="ARM-type_fold"/>
</dbReference>
<keyword evidence="1" id="KW-0472">Membrane</keyword>